<dbReference type="GO" id="GO:0005886">
    <property type="term" value="C:plasma membrane"/>
    <property type="evidence" value="ECO:0007669"/>
    <property type="project" value="TreeGrafter"/>
</dbReference>
<reference evidence="9 12" key="1">
    <citation type="submission" date="2016-06" db="EMBL/GenBank/DDBJ databases">
        <authorList>
            <person name="Kjaerup R.B."/>
            <person name="Dalgaard T.S."/>
            <person name="Juul-Madsen H.R."/>
        </authorList>
    </citation>
    <scope>NUCLEOTIDE SEQUENCE [LARGE SCALE GENOMIC DNA]</scope>
    <source>
        <strain evidence="9 12">CECT 5115</strain>
    </source>
</reference>
<evidence type="ECO:0000256" key="5">
    <source>
        <dbReference type="ARBA" id="ARBA00022748"/>
    </source>
</evidence>
<reference evidence="10 11" key="2">
    <citation type="submission" date="2016-06" db="EMBL/GenBank/DDBJ databases">
        <authorList>
            <person name="Rodrigo-Torres L."/>
            <person name="Arahal D.R."/>
        </authorList>
    </citation>
    <scope>NUCLEOTIDE SEQUENCE [LARGE SCALE GENOMIC DNA]</scope>
    <source>
        <strain evidence="10 11">CECT 5116</strain>
    </source>
</reference>
<keyword evidence="11" id="KW-1185">Reference proteome</keyword>
<dbReference type="RefSeq" id="WP_067030722.1">
    <property type="nucleotide sequence ID" value="NZ_FLRA01000002.1"/>
</dbReference>
<keyword evidence="7" id="KW-1133">Transmembrane helix</keyword>
<dbReference type="InterPro" id="IPR005616">
    <property type="entry name" value="CcmH/CycL/Ccl2/NrfF_N"/>
</dbReference>
<evidence type="ECO:0000256" key="1">
    <source>
        <dbReference type="ARBA" id="ARBA00010342"/>
    </source>
</evidence>
<gene>
    <name evidence="9" type="primary">ccmH</name>
    <name evidence="9" type="ORF">MGA5115_00289</name>
    <name evidence="10" type="ORF">MGA5116_01850</name>
</gene>
<evidence type="ECO:0000256" key="6">
    <source>
        <dbReference type="ARBA" id="ARBA00023004"/>
    </source>
</evidence>
<name>A0A1C3JM62_9GAMM</name>
<comment type="function">
    <text evidence="7">Possible subunit of a heme lyase.</text>
</comment>
<evidence type="ECO:0000313" key="12">
    <source>
        <dbReference type="Proteomes" id="UP000092871"/>
    </source>
</evidence>
<evidence type="ECO:0000256" key="7">
    <source>
        <dbReference type="RuleBase" id="RU364112"/>
    </source>
</evidence>
<dbReference type="EMBL" id="FLRB01000012">
    <property type="protein sequence ID" value="SBT21257.1"/>
    <property type="molecule type" value="Genomic_DNA"/>
</dbReference>
<dbReference type="Gene3D" id="1.10.8.640">
    <property type="entry name" value="Cytochrome C biogenesis protein"/>
    <property type="match status" value="1"/>
</dbReference>
<feature type="transmembrane region" description="Helical" evidence="7">
    <location>
        <begin position="106"/>
        <end position="127"/>
    </location>
</feature>
<keyword evidence="3 7" id="KW-0479">Metal-binding</keyword>
<keyword evidence="5" id="KW-0201">Cytochrome c-type biogenesis</keyword>
<feature type="signal peptide" evidence="7">
    <location>
        <begin position="1"/>
        <end position="22"/>
    </location>
</feature>
<evidence type="ECO:0000313" key="9">
    <source>
        <dbReference type="EMBL" id="SBT16209.1"/>
    </source>
</evidence>
<dbReference type="Pfam" id="PF03918">
    <property type="entry name" value="CcmH"/>
    <property type="match status" value="1"/>
</dbReference>
<feature type="domain" description="CcmH/CycL/Ccl2/NrfF N-terminal" evidence="8">
    <location>
        <begin position="11"/>
        <end position="136"/>
    </location>
</feature>
<comment type="similarity">
    <text evidence="1 7">Belongs to the CcmH/CycL/Ccl2/NrfF family.</text>
</comment>
<keyword evidence="2 7" id="KW-0349">Heme</keyword>
<dbReference type="GO" id="GO:0017004">
    <property type="term" value="P:cytochrome complex assembly"/>
    <property type="evidence" value="ECO:0007669"/>
    <property type="project" value="UniProtKB-KW"/>
</dbReference>
<evidence type="ECO:0000259" key="8">
    <source>
        <dbReference type="Pfam" id="PF03918"/>
    </source>
</evidence>
<dbReference type="PANTHER" id="PTHR47870">
    <property type="entry name" value="CYTOCHROME C-TYPE BIOGENESIS PROTEIN CCMH"/>
    <property type="match status" value="1"/>
</dbReference>
<evidence type="ECO:0000313" key="11">
    <source>
        <dbReference type="Proteomes" id="UP000092840"/>
    </source>
</evidence>
<dbReference type="InterPro" id="IPR051263">
    <property type="entry name" value="C-type_cytochrome_biogenesis"/>
</dbReference>
<keyword evidence="7" id="KW-0472">Membrane</keyword>
<protein>
    <recommendedName>
        <fullName evidence="7">Cytochrome c-type biogenesis protein</fullName>
    </recommendedName>
</protein>
<dbReference type="EMBL" id="FLRA01000002">
    <property type="protein sequence ID" value="SBT16209.1"/>
    <property type="molecule type" value="Genomic_DNA"/>
</dbReference>
<evidence type="ECO:0000313" key="10">
    <source>
        <dbReference type="EMBL" id="SBT21257.1"/>
    </source>
</evidence>
<dbReference type="Proteomes" id="UP000092871">
    <property type="component" value="Unassembled WGS sequence"/>
</dbReference>
<evidence type="ECO:0000256" key="4">
    <source>
        <dbReference type="ARBA" id="ARBA00022729"/>
    </source>
</evidence>
<evidence type="ECO:0000256" key="2">
    <source>
        <dbReference type="ARBA" id="ARBA00022617"/>
    </source>
</evidence>
<keyword evidence="6 7" id="KW-0408">Iron</keyword>
<feature type="chain" id="PRO_5011018804" description="Cytochrome c-type biogenesis protein" evidence="7">
    <location>
        <begin position="23"/>
        <end position="140"/>
    </location>
</feature>
<dbReference type="InterPro" id="IPR038297">
    <property type="entry name" value="CcmH/CycL/NrfF/Ccl2_sf"/>
</dbReference>
<organism evidence="9 12">
    <name type="scientific">Marinomonas gallaica</name>
    <dbReference type="NCBI Taxonomy" id="1806667"/>
    <lineage>
        <taxon>Bacteria</taxon>
        <taxon>Pseudomonadati</taxon>
        <taxon>Pseudomonadota</taxon>
        <taxon>Gammaproteobacteria</taxon>
        <taxon>Oceanospirillales</taxon>
        <taxon>Oceanospirillaceae</taxon>
        <taxon>Marinomonas</taxon>
    </lineage>
</organism>
<sequence length="140" mass="15902">MIGRCLASLLLVLATWSSTSIANDVLAFDTPEQQQRYRILIEELRCPKCQNQNLEDSNAGIAIDLRNQVYKMINDGQSNEQIIDYMVARYGEFVLYRPVHNASTALLWYGPFALVAIGALIFVVVIVRNKRHQSKKDIES</sequence>
<dbReference type="OrthoDB" id="9804975at2"/>
<dbReference type="Proteomes" id="UP000092840">
    <property type="component" value="Unassembled WGS sequence"/>
</dbReference>
<dbReference type="PANTHER" id="PTHR47870:SF1">
    <property type="entry name" value="CYTOCHROME C-TYPE BIOGENESIS PROTEIN CCMH"/>
    <property type="match status" value="1"/>
</dbReference>
<dbReference type="FunFam" id="1.10.8.640:FF:000001">
    <property type="entry name" value="Cytochrome c-type biogenesis protein"/>
    <property type="match status" value="1"/>
</dbReference>
<dbReference type="GO" id="GO:0046872">
    <property type="term" value="F:metal ion binding"/>
    <property type="evidence" value="ECO:0007669"/>
    <property type="project" value="UniProtKB-KW"/>
</dbReference>
<keyword evidence="4 7" id="KW-0732">Signal</keyword>
<dbReference type="CDD" id="cd16378">
    <property type="entry name" value="CcmH_N"/>
    <property type="match status" value="1"/>
</dbReference>
<proteinExistence type="inferred from homology"/>
<keyword evidence="7" id="KW-0812">Transmembrane</keyword>
<accession>A0A1C3JM62</accession>
<evidence type="ECO:0000256" key="3">
    <source>
        <dbReference type="ARBA" id="ARBA00022723"/>
    </source>
</evidence>
<dbReference type="AlphaFoldDB" id="A0A1C3JM62"/>